<dbReference type="SUPFAM" id="SSF161098">
    <property type="entry name" value="MetI-like"/>
    <property type="match status" value="1"/>
</dbReference>
<evidence type="ECO:0000256" key="2">
    <source>
        <dbReference type="ARBA" id="ARBA00022448"/>
    </source>
</evidence>
<dbReference type="PROSITE" id="PS50928">
    <property type="entry name" value="ABC_TM1"/>
    <property type="match status" value="1"/>
</dbReference>
<dbReference type="Pfam" id="PF00528">
    <property type="entry name" value="BPD_transp_1"/>
    <property type="match status" value="1"/>
</dbReference>
<evidence type="ECO:0000313" key="9">
    <source>
        <dbReference type="EMBL" id="MBP1991727.1"/>
    </source>
</evidence>
<evidence type="ECO:0000256" key="3">
    <source>
        <dbReference type="ARBA" id="ARBA00022475"/>
    </source>
</evidence>
<keyword evidence="3" id="KW-1003">Cell membrane</keyword>
<dbReference type="EMBL" id="JAGGLB010000010">
    <property type="protein sequence ID" value="MBP1991727.1"/>
    <property type="molecule type" value="Genomic_DNA"/>
</dbReference>
<keyword evidence="10" id="KW-1185">Reference proteome</keyword>
<gene>
    <name evidence="9" type="ORF">J2Z66_003334</name>
</gene>
<evidence type="ECO:0000256" key="7">
    <source>
        <dbReference type="RuleBase" id="RU363032"/>
    </source>
</evidence>
<feature type="transmembrane region" description="Helical" evidence="7">
    <location>
        <begin position="20"/>
        <end position="39"/>
    </location>
</feature>
<dbReference type="RefSeq" id="WP_245375596.1">
    <property type="nucleotide sequence ID" value="NZ_JAGGLB010000010.1"/>
</dbReference>
<evidence type="ECO:0000259" key="8">
    <source>
        <dbReference type="PROSITE" id="PS50928"/>
    </source>
</evidence>
<feature type="transmembrane region" description="Helical" evidence="7">
    <location>
        <begin position="118"/>
        <end position="141"/>
    </location>
</feature>
<evidence type="ECO:0000256" key="4">
    <source>
        <dbReference type="ARBA" id="ARBA00022692"/>
    </source>
</evidence>
<name>A0ABS4IVX9_9BACL</name>
<feature type="transmembrane region" description="Helical" evidence="7">
    <location>
        <begin position="85"/>
        <end position="106"/>
    </location>
</feature>
<keyword evidence="5 7" id="KW-1133">Transmembrane helix</keyword>
<proteinExistence type="inferred from homology"/>
<comment type="similarity">
    <text evidence="7">Belongs to the binding-protein-dependent transport system permease family.</text>
</comment>
<keyword evidence="4 7" id="KW-0812">Transmembrane</keyword>
<reference evidence="9 10" key="1">
    <citation type="submission" date="2021-03" db="EMBL/GenBank/DDBJ databases">
        <title>Genomic Encyclopedia of Type Strains, Phase IV (KMG-IV): sequencing the most valuable type-strain genomes for metagenomic binning, comparative biology and taxonomic classification.</title>
        <authorList>
            <person name="Goeker M."/>
        </authorList>
    </citation>
    <scope>NUCLEOTIDE SEQUENCE [LARGE SCALE GENOMIC DNA]</scope>
    <source>
        <strain evidence="9 10">DSM 26048</strain>
    </source>
</reference>
<dbReference type="InterPro" id="IPR000515">
    <property type="entry name" value="MetI-like"/>
</dbReference>
<keyword evidence="2 7" id="KW-0813">Transport</keyword>
<dbReference type="CDD" id="cd06261">
    <property type="entry name" value="TM_PBP2"/>
    <property type="match status" value="1"/>
</dbReference>
<dbReference type="Gene3D" id="1.10.3720.10">
    <property type="entry name" value="MetI-like"/>
    <property type="match status" value="1"/>
</dbReference>
<keyword evidence="6 7" id="KW-0472">Membrane</keyword>
<comment type="caution">
    <text evidence="9">The sequence shown here is derived from an EMBL/GenBank/DDBJ whole genome shotgun (WGS) entry which is preliminary data.</text>
</comment>
<evidence type="ECO:0000256" key="6">
    <source>
        <dbReference type="ARBA" id="ARBA00023136"/>
    </source>
</evidence>
<dbReference type="PANTHER" id="PTHR43227">
    <property type="entry name" value="BLL4140 PROTEIN"/>
    <property type="match status" value="1"/>
</dbReference>
<evidence type="ECO:0000256" key="5">
    <source>
        <dbReference type="ARBA" id="ARBA00022989"/>
    </source>
</evidence>
<evidence type="ECO:0000256" key="1">
    <source>
        <dbReference type="ARBA" id="ARBA00004651"/>
    </source>
</evidence>
<accession>A0ABS4IVX9</accession>
<evidence type="ECO:0000313" key="10">
    <source>
        <dbReference type="Proteomes" id="UP001519287"/>
    </source>
</evidence>
<feature type="transmembrane region" description="Helical" evidence="7">
    <location>
        <begin position="220"/>
        <end position="239"/>
    </location>
</feature>
<comment type="subcellular location">
    <subcellularLocation>
        <location evidence="1 7">Cell membrane</location>
        <topology evidence="1 7">Multi-pass membrane protein</topology>
    </subcellularLocation>
</comment>
<feature type="domain" description="ABC transmembrane type-1" evidence="8">
    <location>
        <begin position="81"/>
        <end position="296"/>
    </location>
</feature>
<dbReference type="InterPro" id="IPR050809">
    <property type="entry name" value="UgpAE/MalFG_permease"/>
</dbReference>
<dbReference type="PANTHER" id="PTHR43227:SF11">
    <property type="entry name" value="BLL4140 PROTEIN"/>
    <property type="match status" value="1"/>
</dbReference>
<protein>
    <submittedName>
        <fullName evidence="9">ABC-type polysaccharide transport system permease subunit</fullName>
    </submittedName>
</protein>
<feature type="transmembrane region" description="Helical" evidence="7">
    <location>
        <begin position="273"/>
        <end position="296"/>
    </location>
</feature>
<sequence>MSTPQQNNVMQKSGSRLRNWQLYALLLLPVAYIGIFNYWPMYGLQLAFKDFSISKGIWDSPWVGLKHFQDFYNSYQFGKIIKNTVIISVLSTLFGFPAPIILAIALNELRSKLFSKSVQMVTYAPYFISTVVLVGMIYQFLDPQLGPLNQLMKALRMDPINFVGEPAYFIPIYVLSGMWQFTGYSAIIYLAVLSGVDPEIQEAATIDGATKLQRIWHVDLPYIMPTAMILLILSAGNALNVDFEKIFLMQNPLTLSISEVISTYVYKIGLQSALYSFATAIGLFSAVANVALLLIVNKLAKKVTGTSLF</sequence>
<dbReference type="InterPro" id="IPR035906">
    <property type="entry name" value="MetI-like_sf"/>
</dbReference>
<dbReference type="Proteomes" id="UP001519287">
    <property type="component" value="Unassembled WGS sequence"/>
</dbReference>
<organism evidence="9 10">
    <name type="scientific">Paenibacillus eucommiae</name>
    <dbReference type="NCBI Taxonomy" id="1355755"/>
    <lineage>
        <taxon>Bacteria</taxon>
        <taxon>Bacillati</taxon>
        <taxon>Bacillota</taxon>
        <taxon>Bacilli</taxon>
        <taxon>Bacillales</taxon>
        <taxon>Paenibacillaceae</taxon>
        <taxon>Paenibacillus</taxon>
    </lineage>
</organism>
<feature type="transmembrane region" description="Helical" evidence="7">
    <location>
        <begin position="168"/>
        <end position="192"/>
    </location>
</feature>